<dbReference type="STRING" id="7370.A0A1I8NL43"/>
<dbReference type="PROSITE" id="PS50297">
    <property type="entry name" value="ANK_REP_REGION"/>
    <property type="match status" value="1"/>
</dbReference>
<evidence type="ECO:0000256" key="1">
    <source>
        <dbReference type="ARBA" id="ARBA00022737"/>
    </source>
</evidence>
<gene>
    <name evidence="4" type="primary">105261512</name>
</gene>
<dbReference type="InterPro" id="IPR050745">
    <property type="entry name" value="Multifunctional_regulatory"/>
</dbReference>
<dbReference type="Gene3D" id="1.25.40.20">
    <property type="entry name" value="Ankyrin repeat-containing domain"/>
    <property type="match status" value="1"/>
</dbReference>
<evidence type="ECO:0000256" key="2">
    <source>
        <dbReference type="ARBA" id="ARBA00023043"/>
    </source>
</evidence>
<dbReference type="VEuPathDB" id="VectorBase:MDOMA2_005566"/>
<accession>A0A1I8NL43</accession>
<dbReference type="GO" id="GO:0005634">
    <property type="term" value="C:nucleus"/>
    <property type="evidence" value="ECO:0007669"/>
    <property type="project" value="TreeGrafter"/>
</dbReference>
<evidence type="ECO:0000256" key="3">
    <source>
        <dbReference type="PROSITE-ProRule" id="PRU00023"/>
    </source>
</evidence>
<keyword evidence="2 3" id="KW-0040">ANK repeat</keyword>
<reference evidence="4" key="1">
    <citation type="submission" date="2020-05" db="UniProtKB">
        <authorList>
            <consortium name="EnsemblMetazoa"/>
        </authorList>
    </citation>
    <scope>IDENTIFICATION</scope>
    <source>
        <strain evidence="4">Aabys</strain>
    </source>
</reference>
<dbReference type="GO" id="GO:2000812">
    <property type="term" value="P:regulation of barbed-end actin filament capping"/>
    <property type="evidence" value="ECO:0007669"/>
    <property type="project" value="TreeGrafter"/>
</dbReference>
<dbReference type="SUPFAM" id="SSF48403">
    <property type="entry name" value="Ankyrin repeat"/>
    <property type="match status" value="1"/>
</dbReference>
<evidence type="ECO:0000313" key="4">
    <source>
        <dbReference type="EnsemblMetazoa" id="MDOA016889-PA"/>
    </source>
</evidence>
<name>A0A1I8NL43_MUSDO</name>
<dbReference type="PANTHER" id="PTHR24189">
    <property type="entry name" value="MYOTROPHIN"/>
    <property type="match status" value="1"/>
</dbReference>
<protein>
    <submittedName>
        <fullName evidence="4">Uncharacterized protein</fullName>
    </submittedName>
</protein>
<dbReference type="PROSITE" id="PS50088">
    <property type="entry name" value="ANK_REPEAT"/>
    <property type="match status" value="1"/>
</dbReference>
<dbReference type="VEuPathDB" id="VectorBase:MDOA016889"/>
<dbReference type="OrthoDB" id="426293at2759"/>
<sequence>MSDIIWSIKNGELDQVQSVFAEKSSAVNSEYNGRYPIHYAADYGQHEVLEYLISMGAKLDVKDKHGITPLLAAIWEGHTQCVKLLLERHLASYFHRPSPSELNIWSNRTGYSSPIGRFGESTRYSPLHLHYKGADKYGKTPDGKSYTEAAEKDEIRNLLR</sequence>
<dbReference type="InterPro" id="IPR002110">
    <property type="entry name" value="Ankyrin_rpt"/>
</dbReference>
<dbReference type="AlphaFoldDB" id="A0A1I8NL43"/>
<dbReference type="Pfam" id="PF12796">
    <property type="entry name" value="Ank_2"/>
    <property type="match status" value="1"/>
</dbReference>
<dbReference type="InterPro" id="IPR036770">
    <property type="entry name" value="Ankyrin_rpt-contain_sf"/>
</dbReference>
<dbReference type="SMART" id="SM00248">
    <property type="entry name" value="ANK"/>
    <property type="match status" value="2"/>
</dbReference>
<dbReference type="EnsemblMetazoa" id="MDOA016889-RA">
    <property type="protein sequence ID" value="MDOA016889-PA"/>
    <property type="gene ID" value="MDOA016889"/>
</dbReference>
<proteinExistence type="predicted"/>
<organism evidence="4">
    <name type="scientific">Musca domestica</name>
    <name type="common">House fly</name>
    <dbReference type="NCBI Taxonomy" id="7370"/>
    <lineage>
        <taxon>Eukaryota</taxon>
        <taxon>Metazoa</taxon>
        <taxon>Ecdysozoa</taxon>
        <taxon>Arthropoda</taxon>
        <taxon>Hexapoda</taxon>
        <taxon>Insecta</taxon>
        <taxon>Pterygota</taxon>
        <taxon>Neoptera</taxon>
        <taxon>Endopterygota</taxon>
        <taxon>Diptera</taxon>
        <taxon>Brachycera</taxon>
        <taxon>Muscomorpha</taxon>
        <taxon>Muscoidea</taxon>
        <taxon>Muscidae</taxon>
        <taxon>Musca</taxon>
    </lineage>
</organism>
<keyword evidence="1" id="KW-0677">Repeat</keyword>
<feature type="repeat" description="ANK" evidence="3">
    <location>
        <begin position="32"/>
        <end position="64"/>
    </location>
</feature>
<dbReference type="GO" id="GO:0005737">
    <property type="term" value="C:cytoplasm"/>
    <property type="evidence" value="ECO:0007669"/>
    <property type="project" value="TreeGrafter"/>
</dbReference>
<dbReference type="PANTHER" id="PTHR24189:SF69">
    <property type="entry name" value="MYOTROPHIN"/>
    <property type="match status" value="1"/>
</dbReference>